<keyword evidence="3" id="KW-1185">Reference proteome</keyword>
<evidence type="ECO:0000313" key="2">
    <source>
        <dbReference type="EMBL" id="KAK9840961.1"/>
    </source>
</evidence>
<dbReference type="AlphaFoldDB" id="A0AAW1S4I1"/>
<evidence type="ECO:0000259" key="1">
    <source>
        <dbReference type="Pfam" id="PF05050"/>
    </source>
</evidence>
<dbReference type="PANTHER" id="PTHR34203:SF15">
    <property type="entry name" value="SLL1173 PROTEIN"/>
    <property type="match status" value="1"/>
</dbReference>
<proteinExistence type="predicted"/>
<dbReference type="SUPFAM" id="SSF53335">
    <property type="entry name" value="S-adenosyl-L-methionine-dependent methyltransferases"/>
    <property type="match status" value="1"/>
</dbReference>
<comment type="caution">
    <text evidence="2">The sequence shown here is derived from an EMBL/GenBank/DDBJ whole genome shotgun (WGS) entry which is preliminary data.</text>
</comment>
<dbReference type="InterPro" id="IPR029063">
    <property type="entry name" value="SAM-dependent_MTases_sf"/>
</dbReference>
<dbReference type="NCBIfam" id="TIGR01444">
    <property type="entry name" value="fkbM_fam"/>
    <property type="match status" value="1"/>
</dbReference>
<dbReference type="PANTHER" id="PTHR34203">
    <property type="entry name" value="METHYLTRANSFERASE, FKBM FAMILY PROTEIN"/>
    <property type="match status" value="1"/>
</dbReference>
<dbReference type="Gene3D" id="3.40.50.150">
    <property type="entry name" value="Vaccinia Virus protein VP39"/>
    <property type="match status" value="1"/>
</dbReference>
<dbReference type="InterPro" id="IPR006342">
    <property type="entry name" value="FkbM_mtfrase"/>
</dbReference>
<sequence>MTVHAQNDIVSSYMTDSNFWEKKLAEEMLVRLESARAQALAAGRRTPIFLDIGANVGSYALSAAAHGFRVVAFEPLTINAVALRRSLCRNPTLAPHVTLHEQALAGEARQGCVLVSAAQNVGDGTLKCDMPPGWAPGEGYSVRPGAHDFVRLDDFLCAHDTGDIAFAKLDVEGYEGDVLEGGRDVLLHRKIPYIHTEVGPGMMRSAGGDPTAFLQQFVEAGYEIRLDDWDTSATYTPAMAALIAEQREIVNVCLTYKPGSSGPSVPPICSGPLCSRRLS</sequence>
<feature type="domain" description="Methyltransferase FkbM" evidence="1">
    <location>
        <begin position="51"/>
        <end position="223"/>
    </location>
</feature>
<protein>
    <recommendedName>
        <fullName evidence="1">Methyltransferase FkbM domain-containing protein</fullName>
    </recommendedName>
</protein>
<dbReference type="EMBL" id="JALJOU010000011">
    <property type="protein sequence ID" value="KAK9840961.1"/>
    <property type="molecule type" value="Genomic_DNA"/>
</dbReference>
<organism evidence="2 3">
    <name type="scientific">Elliptochloris bilobata</name>
    <dbReference type="NCBI Taxonomy" id="381761"/>
    <lineage>
        <taxon>Eukaryota</taxon>
        <taxon>Viridiplantae</taxon>
        <taxon>Chlorophyta</taxon>
        <taxon>core chlorophytes</taxon>
        <taxon>Trebouxiophyceae</taxon>
        <taxon>Trebouxiophyceae incertae sedis</taxon>
        <taxon>Elliptochloris clade</taxon>
        <taxon>Elliptochloris</taxon>
    </lineage>
</organism>
<name>A0AAW1S4I1_9CHLO</name>
<gene>
    <name evidence="2" type="ORF">WJX81_002664</name>
</gene>
<dbReference type="InterPro" id="IPR052514">
    <property type="entry name" value="SAM-dependent_MTase"/>
</dbReference>
<reference evidence="2 3" key="1">
    <citation type="journal article" date="2024" name="Nat. Commun.">
        <title>Phylogenomics reveals the evolutionary origins of lichenization in chlorophyte algae.</title>
        <authorList>
            <person name="Puginier C."/>
            <person name="Libourel C."/>
            <person name="Otte J."/>
            <person name="Skaloud P."/>
            <person name="Haon M."/>
            <person name="Grisel S."/>
            <person name="Petersen M."/>
            <person name="Berrin J.G."/>
            <person name="Delaux P.M."/>
            <person name="Dal Grande F."/>
            <person name="Keller J."/>
        </authorList>
    </citation>
    <scope>NUCLEOTIDE SEQUENCE [LARGE SCALE GENOMIC DNA]</scope>
    <source>
        <strain evidence="2 3">SAG 245.80</strain>
    </source>
</reference>
<evidence type="ECO:0000313" key="3">
    <source>
        <dbReference type="Proteomes" id="UP001445335"/>
    </source>
</evidence>
<dbReference type="Proteomes" id="UP001445335">
    <property type="component" value="Unassembled WGS sequence"/>
</dbReference>
<dbReference type="Pfam" id="PF05050">
    <property type="entry name" value="Methyltransf_21"/>
    <property type="match status" value="1"/>
</dbReference>
<accession>A0AAW1S4I1</accession>